<gene>
    <name evidence="12" type="ORF">JTE90_011082</name>
</gene>
<reference evidence="12 13" key="1">
    <citation type="journal article" date="2022" name="Nat. Ecol. Evol.">
        <title>A masculinizing supergene underlies an exaggerated male reproductive morph in a spider.</title>
        <authorList>
            <person name="Hendrickx F."/>
            <person name="De Corte Z."/>
            <person name="Sonet G."/>
            <person name="Van Belleghem S.M."/>
            <person name="Kostlbacher S."/>
            <person name="Vangestel C."/>
        </authorList>
    </citation>
    <scope>NUCLEOTIDE SEQUENCE [LARGE SCALE GENOMIC DNA]</scope>
    <source>
        <strain evidence="12">W744_W776</strain>
    </source>
</reference>
<dbReference type="AlphaFoldDB" id="A0AAV6UNW9"/>
<dbReference type="InterPro" id="IPR006594">
    <property type="entry name" value="LisH"/>
</dbReference>
<feature type="coiled-coil region" evidence="8">
    <location>
        <begin position="210"/>
        <end position="244"/>
    </location>
</feature>
<proteinExistence type="predicted"/>
<accession>A0AAV6UNW9</accession>
<dbReference type="EMBL" id="JAFNEN010000353">
    <property type="protein sequence ID" value="KAG8184951.1"/>
    <property type="molecule type" value="Genomic_DNA"/>
</dbReference>
<dbReference type="PANTHER" id="PTHR14881:SF4">
    <property type="entry name" value="LISH DOMAIN-CONTAINING PROTEIN ARMC9"/>
    <property type="match status" value="1"/>
</dbReference>
<comment type="caution">
    <text evidence="12">The sequence shown here is derived from an EMBL/GenBank/DDBJ whole genome shotgun (WGS) entry which is preliminary data.</text>
</comment>
<evidence type="ECO:0000256" key="4">
    <source>
        <dbReference type="ARBA" id="ARBA00022490"/>
    </source>
</evidence>
<evidence type="ECO:0000256" key="3">
    <source>
        <dbReference type="ARBA" id="ARBA00021146"/>
    </source>
</evidence>
<keyword evidence="8" id="KW-0175">Coiled coil</keyword>
<dbReference type="InterPro" id="IPR056327">
    <property type="entry name" value="ARMC9_CTLH-like_dom"/>
</dbReference>
<dbReference type="InterPro" id="IPR011989">
    <property type="entry name" value="ARM-like"/>
</dbReference>
<dbReference type="GO" id="GO:0005814">
    <property type="term" value="C:centriole"/>
    <property type="evidence" value="ECO:0007669"/>
    <property type="project" value="UniProtKB-SubCell"/>
</dbReference>
<feature type="region of interest" description="Disordered" evidence="9">
    <location>
        <begin position="722"/>
        <end position="747"/>
    </location>
</feature>
<dbReference type="Gene3D" id="1.25.10.10">
    <property type="entry name" value="Leucine-rich Repeat Variant"/>
    <property type="match status" value="1"/>
</dbReference>
<evidence type="ECO:0000256" key="1">
    <source>
        <dbReference type="ARBA" id="ARBA00004114"/>
    </source>
</evidence>
<keyword evidence="6" id="KW-0206">Cytoskeleton</keyword>
<feature type="domain" description="ARMC9 CTLH-like" evidence="11">
    <location>
        <begin position="58"/>
        <end position="185"/>
    </location>
</feature>
<dbReference type="PANTHER" id="PTHR14881">
    <property type="entry name" value="LISH DOMAIN-CONTAINING PROTEIN ARMC9"/>
    <property type="match status" value="1"/>
</dbReference>
<dbReference type="GO" id="GO:0036064">
    <property type="term" value="C:ciliary basal body"/>
    <property type="evidence" value="ECO:0007669"/>
    <property type="project" value="InterPro"/>
</dbReference>
<keyword evidence="13" id="KW-1185">Reference proteome</keyword>
<evidence type="ECO:0000259" key="11">
    <source>
        <dbReference type="Pfam" id="PF23138"/>
    </source>
</evidence>
<dbReference type="SUPFAM" id="SSF48371">
    <property type="entry name" value="ARM repeat"/>
    <property type="match status" value="1"/>
</dbReference>
<dbReference type="Pfam" id="PF21050">
    <property type="entry name" value="ARMC9_ARM"/>
    <property type="match status" value="1"/>
</dbReference>
<feature type="compositionally biased region" description="Acidic residues" evidence="9">
    <location>
        <begin position="575"/>
        <end position="597"/>
    </location>
</feature>
<sequence>MSGSLSSVEGELNAVIKEYLEYSKLRRTLAAFEEECQKLGKPIQEQAGGSRKDERIQKIKNELLDHFDNGRRTEFFSEWETHLNPEVRESSLFCQKLEFRLQIHFAVLPMRKVDHWCKEEVEEAMLHFHYYLESRGSALSDCSELLPYYALPYVPRPSTHPTFAQLFQESWVPNLRKKLDVFLFEGLKSKDDAAQEPRLIELYHNRDLDLQDARKELQYLERHIEESEKRSVLHAKKCEKLQEECRQLMAVASLLVTALENAVKGNLVDMDCVLSACTTHLPDLDRLRSESPGFLSAKQHLTAKSMQVSEKLDLTKLKQDLRNSDERKKALLLQALRWRLTKAGNWHKREAAILEFVNGDLLDCQSTTNDLVVIQQFINSKNSLLLESFTRFLNAFSSFVLGRQYLTSNPKLLKILVEFLLSDERKEEPIVLDMILGTLKKLSIRRSSQALLVESGIVEWLAPLKTSKMSDYGLHSSVTLLFNLSLCPAGKKRCEPLKVELISGLGKLLQLQDSKISPYVNGILYRILSIPSVREYAKDQSLPSALKKVMAKTEGEPKKQLETILELFVTDVQIEDGSSDEEDEDQENDNLEPEIDADDKVSSESTELNGERLLEAYYENQQTGQAQSNPFLSHSKGVSEGTALGSIEEVHSADTTSDNPSAKLSSSSLHSELPVTPKLDMEATQLVRKIVGSPQTPLVEAAAVPESVTIKGFNTNEYTVAFSSRPKIPRTPEPTDSPHMRRRRSSPLRAMMVQCNN</sequence>
<comment type="subcellular location">
    <subcellularLocation>
        <location evidence="2">Cytoplasm</location>
        <location evidence="2">Cytoskeleton</location>
        <location evidence="2">Cilium basal body</location>
    </subcellularLocation>
    <subcellularLocation>
        <location evidence="1">Cytoplasm</location>
        <location evidence="1">Cytoskeleton</location>
        <location evidence="1">Microtubule organizing center</location>
        <location evidence="1">Centrosome</location>
        <location evidence="1">Centriole</location>
    </subcellularLocation>
</comment>
<organism evidence="12 13">
    <name type="scientific">Oedothorax gibbosus</name>
    <dbReference type="NCBI Taxonomy" id="931172"/>
    <lineage>
        <taxon>Eukaryota</taxon>
        <taxon>Metazoa</taxon>
        <taxon>Ecdysozoa</taxon>
        <taxon>Arthropoda</taxon>
        <taxon>Chelicerata</taxon>
        <taxon>Arachnida</taxon>
        <taxon>Araneae</taxon>
        <taxon>Araneomorphae</taxon>
        <taxon>Entelegynae</taxon>
        <taxon>Araneoidea</taxon>
        <taxon>Linyphiidae</taxon>
        <taxon>Erigoninae</taxon>
        <taxon>Oedothorax</taxon>
    </lineage>
</organism>
<keyword evidence="7" id="KW-0966">Cell projection</keyword>
<keyword evidence="4" id="KW-0963">Cytoplasm</keyword>
<dbReference type="GO" id="GO:0060271">
    <property type="term" value="P:cilium assembly"/>
    <property type="evidence" value="ECO:0007669"/>
    <property type="project" value="InterPro"/>
</dbReference>
<evidence type="ECO:0000313" key="12">
    <source>
        <dbReference type="EMBL" id="KAG8184951.1"/>
    </source>
</evidence>
<dbReference type="InterPro" id="IPR048957">
    <property type="entry name" value="ARMC9_LisH"/>
</dbReference>
<evidence type="ECO:0000259" key="10">
    <source>
        <dbReference type="Pfam" id="PF21050"/>
    </source>
</evidence>
<evidence type="ECO:0000256" key="8">
    <source>
        <dbReference type="SAM" id="Coils"/>
    </source>
</evidence>
<feature type="region of interest" description="Disordered" evidence="9">
    <location>
        <begin position="650"/>
        <end position="676"/>
    </location>
</feature>
<dbReference type="GO" id="GO:0097542">
    <property type="term" value="C:ciliary tip"/>
    <property type="evidence" value="ECO:0007669"/>
    <property type="project" value="TreeGrafter"/>
</dbReference>
<dbReference type="Pfam" id="PF21051">
    <property type="entry name" value="ARMC9_LisH"/>
    <property type="match status" value="1"/>
</dbReference>
<evidence type="ECO:0000256" key="2">
    <source>
        <dbReference type="ARBA" id="ARBA00004120"/>
    </source>
</evidence>
<dbReference type="InterPro" id="IPR040369">
    <property type="entry name" value="ARMC9"/>
</dbReference>
<dbReference type="InterPro" id="IPR048959">
    <property type="entry name" value="ARMC9_ARM_dom"/>
</dbReference>
<evidence type="ECO:0000256" key="5">
    <source>
        <dbReference type="ARBA" id="ARBA00022794"/>
    </source>
</evidence>
<evidence type="ECO:0000256" key="7">
    <source>
        <dbReference type="ARBA" id="ARBA00023273"/>
    </source>
</evidence>
<protein>
    <recommendedName>
        <fullName evidence="3">LisH domain-containing protein ARMC9</fullName>
    </recommendedName>
</protein>
<dbReference type="InterPro" id="IPR016024">
    <property type="entry name" value="ARM-type_fold"/>
</dbReference>
<evidence type="ECO:0000313" key="13">
    <source>
        <dbReference type="Proteomes" id="UP000827092"/>
    </source>
</evidence>
<evidence type="ECO:0000256" key="6">
    <source>
        <dbReference type="ARBA" id="ARBA00023212"/>
    </source>
</evidence>
<feature type="domain" description="LisH" evidence="10">
    <location>
        <begin position="452"/>
        <end position="566"/>
    </location>
</feature>
<dbReference type="PROSITE" id="PS50896">
    <property type="entry name" value="LISH"/>
    <property type="match status" value="1"/>
</dbReference>
<feature type="compositionally biased region" description="Low complexity" evidence="9">
    <location>
        <begin position="657"/>
        <end position="673"/>
    </location>
</feature>
<name>A0AAV6UNW9_9ARAC</name>
<dbReference type="Pfam" id="PF23138">
    <property type="entry name" value="CTLH_Armc9"/>
    <property type="match status" value="1"/>
</dbReference>
<dbReference type="Proteomes" id="UP000827092">
    <property type="component" value="Unassembled WGS sequence"/>
</dbReference>
<evidence type="ECO:0000256" key="9">
    <source>
        <dbReference type="SAM" id="MobiDB-lite"/>
    </source>
</evidence>
<feature type="region of interest" description="Disordered" evidence="9">
    <location>
        <begin position="575"/>
        <end position="607"/>
    </location>
</feature>
<keyword evidence="5" id="KW-0970">Cilium biogenesis/degradation</keyword>